<dbReference type="InParanoid" id="A0A4S2MLX9"/>
<dbReference type="EMBL" id="ML220145">
    <property type="protein sequence ID" value="TGZ78081.1"/>
    <property type="molecule type" value="Genomic_DNA"/>
</dbReference>
<dbReference type="Proteomes" id="UP000298138">
    <property type="component" value="Unassembled WGS sequence"/>
</dbReference>
<proteinExistence type="predicted"/>
<evidence type="ECO:0000313" key="2">
    <source>
        <dbReference type="Proteomes" id="UP000298138"/>
    </source>
</evidence>
<dbReference type="OrthoDB" id="5322288at2759"/>
<protein>
    <submittedName>
        <fullName evidence="1">Uncharacterized protein</fullName>
    </submittedName>
</protein>
<dbReference type="Pfam" id="PF18759">
    <property type="entry name" value="Plavaka"/>
    <property type="match status" value="1"/>
</dbReference>
<name>A0A4S2MLX9_9PEZI</name>
<accession>A0A4S2MLX9</accession>
<feature type="non-terminal residue" evidence="1">
    <location>
        <position position="138"/>
    </location>
</feature>
<keyword evidence="2" id="KW-1185">Reference proteome</keyword>
<feature type="non-terminal residue" evidence="1">
    <location>
        <position position="1"/>
    </location>
</feature>
<dbReference type="InterPro" id="IPR041078">
    <property type="entry name" value="Plavaka"/>
</dbReference>
<reference evidence="1 2" key="1">
    <citation type="submission" date="2019-04" db="EMBL/GenBank/DDBJ databases">
        <title>Comparative genomics and transcriptomics to analyze fruiting body development in filamentous ascomycetes.</title>
        <authorList>
            <consortium name="DOE Joint Genome Institute"/>
            <person name="Lutkenhaus R."/>
            <person name="Traeger S."/>
            <person name="Breuer J."/>
            <person name="Kuo A."/>
            <person name="Lipzen A."/>
            <person name="Pangilinan J."/>
            <person name="Dilworth D."/>
            <person name="Sandor L."/>
            <person name="Poggeler S."/>
            <person name="Barry K."/>
            <person name="Grigoriev I.V."/>
            <person name="Nowrousian M."/>
        </authorList>
    </citation>
    <scope>NUCLEOTIDE SEQUENCE [LARGE SCALE GENOMIC DNA]</scope>
    <source>
        <strain evidence="1 2">CBS 389.68</strain>
    </source>
</reference>
<sequence>IFDSEWAWNTQEKLPDGVTLLPLIFASDQLVLTTYSGDKKAWPVYMTLGNIDPSVRNLPSNNCYVLIALLPASAKKDPESTGSAGTVAAARNRRIEMDCADGFKRQCHPIMCSWLSDHEEYAKLHAIQSNSCPKCMTS</sequence>
<organism evidence="1 2">
    <name type="scientific">Ascodesmis nigricans</name>
    <dbReference type="NCBI Taxonomy" id="341454"/>
    <lineage>
        <taxon>Eukaryota</taxon>
        <taxon>Fungi</taxon>
        <taxon>Dikarya</taxon>
        <taxon>Ascomycota</taxon>
        <taxon>Pezizomycotina</taxon>
        <taxon>Pezizomycetes</taxon>
        <taxon>Pezizales</taxon>
        <taxon>Ascodesmidaceae</taxon>
        <taxon>Ascodesmis</taxon>
    </lineage>
</organism>
<dbReference type="AlphaFoldDB" id="A0A4S2MLX9"/>
<evidence type="ECO:0000313" key="1">
    <source>
        <dbReference type="EMBL" id="TGZ78081.1"/>
    </source>
</evidence>
<gene>
    <name evidence="1" type="ORF">EX30DRAFT_300061</name>
</gene>